<dbReference type="InterPro" id="IPR003416">
    <property type="entry name" value="MgtC/SapB/SrpB/YhiD_fam"/>
</dbReference>
<keyword evidence="7" id="KW-0997">Cell inner membrane</keyword>
<dbReference type="PANTHER" id="PTHR33778:SF1">
    <property type="entry name" value="MAGNESIUM TRANSPORTER YHID-RELATED"/>
    <property type="match status" value="1"/>
</dbReference>
<feature type="domain" description="MgtC/SapB/SrpB/YhiD N-terminal" evidence="8">
    <location>
        <begin position="48"/>
        <end position="173"/>
    </location>
</feature>
<comment type="similarity">
    <text evidence="2 7">Belongs to the MgtC/SapB family.</text>
</comment>
<accession>Q3KD82</accession>
<dbReference type="PRINTS" id="PR01837">
    <property type="entry name" value="MGTCSAPBPROT"/>
</dbReference>
<feature type="transmembrane region" description="Helical" evidence="7">
    <location>
        <begin position="97"/>
        <end position="118"/>
    </location>
</feature>
<name>Q3KD82_PSEPF</name>
<reference evidence="9 10" key="1">
    <citation type="journal article" date="2009" name="Genome Biol.">
        <title>Genomic and genetic analyses of diversity and plant interactions of Pseudomonas fluorescens.</title>
        <authorList>
            <person name="Silby M.W."/>
            <person name="Cerdeno-Tarraga A.M."/>
            <person name="Vernikos G.S."/>
            <person name="Giddens S.R."/>
            <person name="Jackson R.W."/>
            <person name="Preston G.M."/>
            <person name="Zhang X.X."/>
            <person name="Moon C.D."/>
            <person name="Gehrig S.M."/>
            <person name="Godfrey S.A."/>
            <person name="Knight C.G."/>
            <person name="Malone J.G."/>
            <person name="Robinson Z."/>
            <person name="Spiers A.J."/>
            <person name="Harris S."/>
            <person name="Challis G.L."/>
            <person name="Yaxley A.M."/>
            <person name="Harris D."/>
            <person name="Seeger K."/>
            <person name="Murphy L."/>
            <person name="Rutter S."/>
            <person name="Squares R."/>
            <person name="Quail M.A."/>
            <person name="Saunders E."/>
            <person name="Mavromatis K."/>
            <person name="Brettin T.S."/>
            <person name="Bentley S.D."/>
            <person name="Hothersall J."/>
            <person name="Stephens E."/>
            <person name="Thomas C.M."/>
            <person name="Parkhill J."/>
            <person name="Levy S.B."/>
            <person name="Rainey P.B."/>
            <person name="Thomson N.R."/>
        </authorList>
    </citation>
    <scope>NUCLEOTIDE SEQUENCE [LARGE SCALE GENOMIC DNA]</scope>
    <source>
        <strain evidence="9 10">Pf0-1</strain>
    </source>
</reference>
<dbReference type="HOGENOM" id="CLU_079292_1_1_6"/>
<evidence type="ECO:0000256" key="7">
    <source>
        <dbReference type="RuleBase" id="RU365041"/>
    </source>
</evidence>
<proteinExistence type="inferred from homology"/>
<keyword evidence="6 7" id="KW-0472">Membrane</keyword>
<keyword evidence="5 7" id="KW-1133">Transmembrane helix</keyword>
<dbReference type="AlphaFoldDB" id="Q3KD82"/>
<evidence type="ECO:0000313" key="9">
    <source>
        <dbReference type="EMBL" id="ABA74273.1"/>
    </source>
</evidence>
<dbReference type="Pfam" id="PF02308">
    <property type="entry name" value="MgtC"/>
    <property type="match status" value="1"/>
</dbReference>
<evidence type="ECO:0000256" key="1">
    <source>
        <dbReference type="ARBA" id="ARBA00004651"/>
    </source>
</evidence>
<dbReference type="EMBL" id="CP000094">
    <property type="protein sequence ID" value="ABA74273.1"/>
    <property type="molecule type" value="Genomic_DNA"/>
</dbReference>
<sequence length="194" mass="20851">MVGAVHPLSTHYKDWTMNAWWHEVWETLQAEFADIGDASQLTRITVRLLMAAILGGILGFEREHKGKAAGVRTHMLVALGAALFVLVPQLSGSQADAMSRVVQGVIAGIGFLGAGTILKNHEGDEGHVKGLTTAAGLWMTAAIGVAAGLGREATALLSTLLALGIFSVMPRIVRVFEKDHIEKDRIEKDHNDPR</sequence>
<feature type="transmembrane region" description="Helical" evidence="7">
    <location>
        <begin position="44"/>
        <end position="61"/>
    </location>
</feature>
<evidence type="ECO:0000313" key="10">
    <source>
        <dbReference type="Proteomes" id="UP000002704"/>
    </source>
</evidence>
<keyword evidence="4 7" id="KW-0812">Transmembrane</keyword>
<feature type="transmembrane region" description="Helical" evidence="7">
    <location>
        <begin position="155"/>
        <end position="173"/>
    </location>
</feature>
<keyword evidence="3" id="KW-1003">Cell membrane</keyword>
<dbReference type="InterPro" id="IPR049177">
    <property type="entry name" value="MgtC_SapB_SrpB_YhiD_N"/>
</dbReference>
<dbReference type="GO" id="GO:0005886">
    <property type="term" value="C:plasma membrane"/>
    <property type="evidence" value="ECO:0007669"/>
    <property type="project" value="UniProtKB-SubCell"/>
</dbReference>
<feature type="transmembrane region" description="Helical" evidence="7">
    <location>
        <begin position="73"/>
        <end position="91"/>
    </location>
</feature>
<dbReference type="eggNOG" id="COG1285">
    <property type="taxonomic scope" value="Bacteria"/>
</dbReference>
<protein>
    <recommendedName>
        <fullName evidence="7">Protein MgtC</fullName>
    </recommendedName>
</protein>
<gene>
    <name evidence="9" type="ordered locus">Pfl01_2532</name>
</gene>
<evidence type="ECO:0000259" key="8">
    <source>
        <dbReference type="Pfam" id="PF02308"/>
    </source>
</evidence>
<comment type="subcellular location">
    <subcellularLocation>
        <location evidence="7">Cell inner membrane</location>
        <topology evidence="7">Multi-pass membrane protein</topology>
    </subcellularLocation>
    <subcellularLocation>
        <location evidence="1">Cell membrane</location>
        <topology evidence="1">Multi-pass membrane protein</topology>
    </subcellularLocation>
</comment>
<feature type="transmembrane region" description="Helical" evidence="7">
    <location>
        <begin position="130"/>
        <end position="149"/>
    </location>
</feature>
<dbReference type="KEGG" id="pfo:Pfl01_2532"/>
<evidence type="ECO:0000256" key="6">
    <source>
        <dbReference type="ARBA" id="ARBA00023136"/>
    </source>
</evidence>
<dbReference type="PANTHER" id="PTHR33778">
    <property type="entry name" value="PROTEIN MGTC"/>
    <property type="match status" value="1"/>
</dbReference>
<evidence type="ECO:0000256" key="2">
    <source>
        <dbReference type="ARBA" id="ARBA00009298"/>
    </source>
</evidence>
<evidence type="ECO:0000256" key="4">
    <source>
        <dbReference type="ARBA" id="ARBA00022692"/>
    </source>
</evidence>
<evidence type="ECO:0000256" key="5">
    <source>
        <dbReference type="ARBA" id="ARBA00022989"/>
    </source>
</evidence>
<evidence type="ECO:0000256" key="3">
    <source>
        <dbReference type="ARBA" id="ARBA00022475"/>
    </source>
</evidence>
<organism evidence="9 10">
    <name type="scientific">Pseudomonas fluorescens (strain Pf0-1)</name>
    <dbReference type="NCBI Taxonomy" id="205922"/>
    <lineage>
        <taxon>Bacteria</taxon>
        <taxon>Pseudomonadati</taxon>
        <taxon>Pseudomonadota</taxon>
        <taxon>Gammaproteobacteria</taxon>
        <taxon>Pseudomonadales</taxon>
        <taxon>Pseudomonadaceae</taxon>
        <taxon>Pseudomonas</taxon>
    </lineage>
</organism>
<dbReference type="Proteomes" id="UP000002704">
    <property type="component" value="Chromosome"/>
</dbReference>